<dbReference type="AlphaFoldDB" id="A0A160T5N5"/>
<feature type="compositionally biased region" description="Basic and acidic residues" evidence="2">
    <location>
        <begin position="73"/>
        <end position="84"/>
    </location>
</feature>
<evidence type="ECO:0000313" key="4">
    <source>
        <dbReference type="EMBL" id="CUS05586.1"/>
    </source>
</evidence>
<dbReference type="RefSeq" id="WP_095044978.1">
    <property type="nucleotide sequence ID" value="NZ_LN890656.1"/>
</dbReference>
<dbReference type="SUPFAM" id="SSF54928">
    <property type="entry name" value="RNA-binding domain, RBD"/>
    <property type="match status" value="1"/>
</dbReference>
<dbReference type="Gene3D" id="3.30.70.330">
    <property type="match status" value="1"/>
</dbReference>
<feature type="region of interest" description="Disordered" evidence="2">
    <location>
        <begin position="67"/>
        <end position="130"/>
    </location>
</feature>
<evidence type="ECO:0000256" key="1">
    <source>
        <dbReference type="ARBA" id="ARBA00022884"/>
    </source>
</evidence>
<dbReference type="CDD" id="cd21608">
    <property type="entry name" value="RRM2_NsCP33_like"/>
    <property type="match status" value="1"/>
</dbReference>
<protein>
    <submittedName>
        <fullName evidence="4">RNA-binding protein RbpF</fullName>
    </submittedName>
</protein>
<reference evidence="4" key="1">
    <citation type="submission" date="2016-01" db="EMBL/GenBank/DDBJ databases">
        <authorList>
            <person name="Mcilroy J.S."/>
            <person name="Karst M S."/>
            <person name="Albertsen M."/>
        </authorList>
    </citation>
    <scope>NUCLEOTIDE SEQUENCE</scope>
    <source>
        <strain evidence="4">Cfx-K</strain>
    </source>
</reference>
<dbReference type="GO" id="GO:0003723">
    <property type="term" value="F:RNA binding"/>
    <property type="evidence" value="ECO:0007669"/>
    <property type="project" value="UniProtKB-KW"/>
</dbReference>
<dbReference type="Proteomes" id="UP000215027">
    <property type="component" value="Chromosome II"/>
</dbReference>
<dbReference type="OrthoDB" id="9798855at2"/>
<name>A0A160T5N5_9CHLR</name>
<keyword evidence="1" id="KW-0694">RNA-binding</keyword>
<dbReference type="InterPro" id="IPR035979">
    <property type="entry name" value="RBD_domain_sf"/>
</dbReference>
<dbReference type="InterPro" id="IPR048289">
    <property type="entry name" value="RRM2_NsCP33-like"/>
</dbReference>
<feature type="domain" description="RRM" evidence="3">
    <location>
        <begin position="2"/>
        <end position="79"/>
    </location>
</feature>
<dbReference type="PANTHER" id="PTHR48027">
    <property type="entry name" value="HETEROGENEOUS NUCLEAR RIBONUCLEOPROTEIN 87F-RELATED"/>
    <property type="match status" value="1"/>
</dbReference>
<keyword evidence="5" id="KW-1185">Reference proteome</keyword>
<evidence type="ECO:0000256" key="2">
    <source>
        <dbReference type="SAM" id="MobiDB-lite"/>
    </source>
</evidence>
<evidence type="ECO:0000259" key="3">
    <source>
        <dbReference type="PROSITE" id="PS50102"/>
    </source>
</evidence>
<accession>A0A160T5N5</accession>
<dbReference type="InterPro" id="IPR000504">
    <property type="entry name" value="RRM_dom"/>
</dbReference>
<proteinExistence type="predicted"/>
<organism evidence="4 5">
    <name type="scientific">Candidatus Promineifilum breve</name>
    <dbReference type="NCBI Taxonomy" id="1806508"/>
    <lineage>
        <taxon>Bacteria</taxon>
        <taxon>Bacillati</taxon>
        <taxon>Chloroflexota</taxon>
        <taxon>Ardenticatenia</taxon>
        <taxon>Candidatus Promineifilales</taxon>
        <taxon>Candidatus Promineifilaceae</taxon>
        <taxon>Candidatus Promineifilum</taxon>
    </lineage>
</organism>
<sequence length="130" mass="14271">MKKLYVGNLPFDTDEEQIRELFSTYGEVRSVDMINDRDTGRFRGFCFVAMDNSEADAATAALNGYSFGGRPLKVNEAKPREERPAGAGGGNRGGYGGSRPDNRGGGGGNRGGYNQNRGGDRDRDRDRNRW</sequence>
<feature type="compositionally biased region" description="Gly residues" evidence="2">
    <location>
        <begin position="86"/>
        <end position="111"/>
    </location>
</feature>
<dbReference type="PROSITE" id="PS50102">
    <property type="entry name" value="RRM"/>
    <property type="match status" value="1"/>
</dbReference>
<dbReference type="InterPro" id="IPR052462">
    <property type="entry name" value="SLIRP/GR-RBP-like"/>
</dbReference>
<dbReference type="SMART" id="SM00360">
    <property type="entry name" value="RRM"/>
    <property type="match status" value="1"/>
</dbReference>
<dbReference type="KEGG" id="pbf:CFX0092_B0052"/>
<evidence type="ECO:0000313" key="5">
    <source>
        <dbReference type="Proteomes" id="UP000215027"/>
    </source>
</evidence>
<feature type="compositionally biased region" description="Basic and acidic residues" evidence="2">
    <location>
        <begin position="118"/>
        <end position="130"/>
    </location>
</feature>
<dbReference type="Pfam" id="PF00076">
    <property type="entry name" value="RRM_1"/>
    <property type="match status" value="1"/>
</dbReference>
<dbReference type="EMBL" id="LN890656">
    <property type="protein sequence ID" value="CUS05586.1"/>
    <property type="molecule type" value="Genomic_DNA"/>
</dbReference>
<gene>
    <name evidence="4" type="primary">rbpF</name>
    <name evidence="4" type="ORF">CFX0092_B0052</name>
</gene>
<dbReference type="InterPro" id="IPR012677">
    <property type="entry name" value="Nucleotide-bd_a/b_plait_sf"/>
</dbReference>